<dbReference type="PROSITE" id="PS51257">
    <property type="entry name" value="PROKAR_LIPOPROTEIN"/>
    <property type="match status" value="1"/>
</dbReference>
<proteinExistence type="predicted"/>
<comment type="caution">
    <text evidence="4">The sequence shown here is derived from an EMBL/GenBank/DDBJ whole genome shotgun (WGS) entry which is preliminary data.</text>
</comment>
<dbReference type="EMBL" id="WTYJ01000001">
    <property type="protein sequence ID" value="MXO97863.1"/>
    <property type="molecule type" value="Genomic_DNA"/>
</dbReference>
<accession>A0A6I4TU99</accession>
<keyword evidence="2" id="KW-0732">Signal</keyword>
<gene>
    <name evidence="4" type="ORF">GRI97_02525</name>
</gene>
<evidence type="ECO:0000313" key="4">
    <source>
        <dbReference type="EMBL" id="MXO97863.1"/>
    </source>
</evidence>
<feature type="signal peptide" evidence="2">
    <location>
        <begin position="1"/>
        <end position="17"/>
    </location>
</feature>
<keyword evidence="5" id="KW-1185">Reference proteome</keyword>
<evidence type="ECO:0000313" key="5">
    <source>
        <dbReference type="Proteomes" id="UP000469430"/>
    </source>
</evidence>
<feature type="chain" id="PRO_5026277857" evidence="2">
    <location>
        <begin position="18"/>
        <end position="226"/>
    </location>
</feature>
<dbReference type="Proteomes" id="UP000469430">
    <property type="component" value="Unassembled WGS sequence"/>
</dbReference>
<feature type="domain" description="DUF4136" evidence="3">
    <location>
        <begin position="25"/>
        <end position="202"/>
    </location>
</feature>
<dbReference type="InterPro" id="IPR025411">
    <property type="entry name" value="DUF4136"/>
</dbReference>
<dbReference type="Gene3D" id="3.30.160.670">
    <property type="match status" value="1"/>
</dbReference>
<organism evidence="4 5">
    <name type="scientific">Croceibacterium xixiisoli</name>
    <dbReference type="NCBI Taxonomy" id="1476466"/>
    <lineage>
        <taxon>Bacteria</taxon>
        <taxon>Pseudomonadati</taxon>
        <taxon>Pseudomonadota</taxon>
        <taxon>Alphaproteobacteria</taxon>
        <taxon>Sphingomonadales</taxon>
        <taxon>Erythrobacteraceae</taxon>
        <taxon>Croceibacterium</taxon>
    </lineage>
</organism>
<sequence>MKLAVLPLAALGLSACASNFNADVSRFQSQLPAPQGQTFAVVADDPALAGGLEFSQYAGFVAQQMEKLGYRPAASADSATLIVRFDYGVDKGRERIQSTGFRDPFYSSWYGFRPGGWGGWGGGWGGRGYFPNRAWGYGWQDPFFDRDISSYTIYTSGIEMKIDRKADGQRLFEGRAEALSTSNRMQYLVPNLVEAMFTDFPGNSGETTRISVRPEDQPVKRDNRRR</sequence>
<dbReference type="AlphaFoldDB" id="A0A6I4TU99"/>
<feature type="compositionally biased region" description="Basic and acidic residues" evidence="1">
    <location>
        <begin position="212"/>
        <end position="226"/>
    </location>
</feature>
<feature type="region of interest" description="Disordered" evidence="1">
    <location>
        <begin position="204"/>
        <end position="226"/>
    </location>
</feature>
<dbReference type="OrthoDB" id="7501218at2"/>
<evidence type="ECO:0000256" key="1">
    <source>
        <dbReference type="SAM" id="MobiDB-lite"/>
    </source>
</evidence>
<evidence type="ECO:0000256" key="2">
    <source>
        <dbReference type="SAM" id="SignalP"/>
    </source>
</evidence>
<dbReference type="Pfam" id="PF13590">
    <property type="entry name" value="DUF4136"/>
    <property type="match status" value="1"/>
</dbReference>
<name>A0A6I4TU99_9SPHN</name>
<protein>
    <submittedName>
        <fullName evidence="4">DUF4136 domain-containing protein</fullName>
    </submittedName>
</protein>
<evidence type="ECO:0000259" key="3">
    <source>
        <dbReference type="Pfam" id="PF13590"/>
    </source>
</evidence>
<reference evidence="4 5" key="1">
    <citation type="submission" date="2019-12" db="EMBL/GenBank/DDBJ databases">
        <title>Genomic-based taxomic classification of the family Erythrobacteraceae.</title>
        <authorList>
            <person name="Xu L."/>
        </authorList>
    </citation>
    <scope>NUCLEOTIDE SEQUENCE [LARGE SCALE GENOMIC DNA]</scope>
    <source>
        <strain evidence="4 5">S36</strain>
    </source>
</reference>